<proteinExistence type="predicted"/>
<feature type="transmembrane region" description="Helical" evidence="1">
    <location>
        <begin position="20"/>
        <end position="38"/>
    </location>
</feature>
<gene>
    <name evidence="3" type="ORF">GW779_04635</name>
    <name evidence="2" type="ORF">GW910_00485</name>
</gene>
<accession>A0A8J8CE97</accession>
<sequence>MEGNERIGQNITIRNSTSLVLSLIFLFFLIVLVGYVGVSKTKDANIIFSLLFLCAVIFIMVLEFSLFRDRKKFESLEEDVEICNKYILSNDKKDICILSGEAYSGFYEEMKENIENIIENNGKIRFLCGPEFDINSITLLELAKEKKIEIRLLKKREERHFKVADDKYFCISDPHGSGSDKRSGWIEHSPFRAIKYKTKFENLWKKANVFDVENVLKDEKSFQKESLGKFVKFEKGEKKYANEEDIKNLKIKLSIKNGN</sequence>
<reference evidence="2" key="1">
    <citation type="submission" date="2019-11" db="EMBL/GenBank/DDBJ databases">
        <title>Lipid analysis of CO2-rich subsurface aquifers suggests an autotrophy-based deep biosphere with lysolipids enriched in CPR bacteria.</title>
        <authorList>
            <person name="Probst A.J."/>
            <person name="Elling F.J."/>
            <person name="Castelle C.J."/>
            <person name="Zhu Q."/>
            <person name="Elvert M."/>
            <person name="Birarda G."/>
            <person name="Holman H.-Y."/>
            <person name="Lane K.R."/>
            <person name="Ladd B."/>
            <person name="Ryan M.C."/>
            <person name="Woyke T."/>
            <person name="Hinrichs K.-U."/>
            <person name="Banfield J.F."/>
        </authorList>
    </citation>
    <scope>NUCLEOTIDE SEQUENCE</scope>
    <source>
        <strain evidence="2">CG_2015-01_33_1645</strain>
        <strain evidence="3">CG_2015-04_33_537</strain>
    </source>
</reference>
<keyword evidence="1" id="KW-0472">Membrane</keyword>
<evidence type="ECO:0000313" key="2">
    <source>
        <dbReference type="EMBL" id="NCN64546.1"/>
    </source>
</evidence>
<dbReference type="AlphaFoldDB" id="A0A8J8CE97"/>
<evidence type="ECO:0000313" key="3">
    <source>
        <dbReference type="EMBL" id="NCS91682.1"/>
    </source>
</evidence>
<comment type="caution">
    <text evidence="2">The sequence shown here is derived from an EMBL/GenBank/DDBJ whole genome shotgun (WGS) entry which is preliminary data.</text>
</comment>
<keyword evidence="1" id="KW-1133">Transmembrane helix</keyword>
<organism evidence="2 4">
    <name type="scientific">Candidatus Altarchaeum hamiconexum</name>
    <dbReference type="NCBI Taxonomy" id="1803513"/>
    <lineage>
        <taxon>Archaea</taxon>
        <taxon>Candidatus Altarchaeota</taxon>
        <taxon>Candidatus Altiarchaeia</taxon>
        <taxon>Candidatus Altarchaeales</taxon>
        <taxon>Candidatus Altarchaeaceae</taxon>
        <taxon>Candidatus Altarchaeum</taxon>
    </lineage>
</organism>
<dbReference type="Proteomes" id="UP000768163">
    <property type="component" value="Unassembled WGS sequence"/>
</dbReference>
<protein>
    <submittedName>
        <fullName evidence="2">Uncharacterized protein</fullName>
    </submittedName>
</protein>
<evidence type="ECO:0000313" key="4">
    <source>
        <dbReference type="Proteomes" id="UP000768163"/>
    </source>
</evidence>
<feature type="transmembrane region" description="Helical" evidence="1">
    <location>
        <begin position="44"/>
        <end position="67"/>
    </location>
</feature>
<name>A0A8J8CE97_9ARCH</name>
<evidence type="ECO:0000256" key="1">
    <source>
        <dbReference type="SAM" id="Phobius"/>
    </source>
</evidence>
<dbReference type="EMBL" id="JAACQH010000099">
    <property type="protein sequence ID" value="NCS91682.1"/>
    <property type="molecule type" value="Genomic_DNA"/>
</dbReference>
<keyword evidence="1" id="KW-0812">Transmembrane</keyword>
<dbReference type="EMBL" id="JAACVF010000011">
    <property type="protein sequence ID" value="NCN64546.1"/>
    <property type="molecule type" value="Genomic_DNA"/>
</dbReference>
<dbReference type="Proteomes" id="UP000738826">
    <property type="component" value="Unassembled WGS sequence"/>
</dbReference>